<dbReference type="AlphaFoldDB" id="A0A239HJY8"/>
<dbReference type="Proteomes" id="UP000198284">
    <property type="component" value="Unassembled WGS sequence"/>
</dbReference>
<reference evidence="2 3" key="1">
    <citation type="submission" date="2017-06" db="EMBL/GenBank/DDBJ databases">
        <authorList>
            <person name="Kim H.J."/>
            <person name="Triplett B.A."/>
        </authorList>
    </citation>
    <scope>NUCLEOTIDE SEQUENCE [LARGE SCALE GENOMIC DNA]</scope>
    <source>
        <strain evidence="2 3">U15</strain>
    </source>
</reference>
<evidence type="ECO:0000259" key="1">
    <source>
        <dbReference type="Pfam" id="PF13480"/>
    </source>
</evidence>
<dbReference type="Gene3D" id="3.40.630.30">
    <property type="match status" value="1"/>
</dbReference>
<feature type="domain" description="BioF2-like acetyltransferase" evidence="1">
    <location>
        <begin position="172"/>
        <end position="304"/>
    </location>
</feature>
<sequence>MTTMLEFADDTATVSDAADILPTTVRLMRPEDVRRWDAFVMQCPEATFFHRAGWKTVIEQAFGHRTFFFLAESGGEIQGVLPLAQIKSRLFGNALVSLPFCVYGGVAASTEPARRALDQAAQKLAADLAVGHLEYRNLKPHHADWHTKDLYVTFRKAILPDEEANMLAIPKKQRAMVRKGIKAGLTSEIDGHADRFFAAYSASVHRLGTPVFSKRFFELLLETFAPDCDVLTIVKDGRTISSVLSFYFRDEVIPYYGGGTSEAREVAGNDFMYWELMRRACARGLGVFDFGRSKRGTGAYDFKKNWGFEPQPLPYEYQLHQATAVPETNPLNPKYQLFIKMWQRMPLWMANAIGPHIVKNLG</sequence>
<proteinExistence type="predicted"/>
<dbReference type="InterPro" id="IPR038740">
    <property type="entry name" value="BioF2-like_GNAT_dom"/>
</dbReference>
<dbReference type="EMBL" id="FZOT01000007">
    <property type="protein sequence ID" value="SNS81451.1"/>
    <property type="molecule type" value="Genomic_DNA"/>
</dbReference>
<name>A0A239HJY8_9BURK</name>
<protein>
    <submittedName>
        <fullName evidence="2">FemAB-related protein, PEP-CTERM system-associated</fullName>
    </submittedName>
</protein>
<dbReference type="InterPro" id="IPR016181">
    <property type="entry name" value="Acyl_CoA_acyltransferase"/>
</dbReference>
<organism evidence="2 3">
    <name type="scientific">Noviherbaspirillum humi</name>
    <dbReference type="NCBI Taxonomy" id="1688639"/>
    <lineage>
        <taxon>Bacteria</taxon>
        <taxon>Pseudomonadati</taxon>
        <taxon>Pseudomonadota</taxon>
        <taxon>Betaproteobacteria</taxon>
        <taxon>Burkholderiales</taxon>
        <taxon>Oxalobacteraceae</taxon>
        <taxon>Noviherbaspirillum</taxon>
    </lineage>
</organism>
<dbReference type="NCBIfam" id="TIGR03019">
    <property type="entry name" value="pepcterm_femAB"/>
    <property type="match status" value="1"/>
</dbReference>
<gene>
    <name evidence="2" type="ORF">SAMN06265795_10719</name>
</gene>
<dbReference type="InterPro" id="IPR050644">
    <property type="entry name" value="PG_Glycine_Bridge_Synth"/>
</dbReference>
<dbReference type="PANTHER" id="PTHR36174:SF1">
    <property type="entry name" value="LIPID II:GLYCINE GLYCYLTRANSFERASE"/>
    <property type="match status" value="1"/>
</dbReference>
<keyword evidence="3" id="KW-1185">Reference proteome</keyword>
<dbReference type="InterPro" id="IPR017469">
    <property type="entry name" value="PEP-CTERM_FemAB-rel"/>
</dbReference>
<evidence type="ECO:0000313" key="3">
    <source>
        <dbReference type="Proteomes" id="UP000198284"/>
    </source>
</evidence>
<dbReference type="Pfam" id="PF13480">
    <property type="entry name" value="Acetyltransf_6"/>
    <property type="match status" value="1"/>
</dbReference>
<accession>A0A239HJY8</accession>
<evidence type="ECO:0000313" key="2">
    <source>
        <dbReference type="EMBL" id="SNS81451.1"/>
    </source>
</evidence>
<dbReference type="PANTHER" id="PTHR36174">
    <property type="entry name" value="LIPID II:GLYCINE GLYCYLTRANSFERASE"/>
    <property type="match status" value="1"/>
</dbReference>
<dbReference type="SUPFAM" id="SSF55729">
    <property type="entry name" value="Acyl-CoA N-acyltransferases (Nat)"/>
    <property type="match status" value="1"/>
</dbReference>